<dbReference type="PROSITE" id="PS50865">
    <property type="entry name" value="ZF_MYND_2"/>
    <property type="match status" value="1"/>
</dbReference>
<dbReference type="PANTHER" id="PTHR47570">
    <property type="entry name" value="ZINC ION BINDING PROTEIN"/>
    <property type="match status" value="1"/>
</dbReference>
<keyword evidence="3" id="KW-0862">Zinc</keyword>
<dbReference type="InterPro" id="IPR002893">
    <property type="entry name" value="Znf_MYND"/>
</dbReference>
<dbReference type="PROSITE" id="PS01360">
    <property type="entry name" value="ZF_MYND_1"/>
    <property type="match status" value="1"/>
</dbReference>
<dbReference type="PANTHER" id="PTHR47570:SF1">
    <property type="entry name" value="ZINC ION BINDING PROTEIN"/>
    <property type="match status" value="1"/>
</dbReference>
<dbReference type="Proteomes" id="UP001219525">
    <property type="component" value="Unassembled WGS sequence"/>
</dbReference>
<evidence type="ECO:0000256" key="3">
    <source>
        <dbReference type="ARBA" id="ARBA00022833"/>
    </source>
</evidence>
<feature type="domain" description="MYND-type" evidence="5">
    <location>
        <begin position="43"/>
        <end position="81"/>
    </location>
</feature>
<accession>A0AAD6Y2T0</accession>
<evidence type="ECO:0000313" key="6">
    <source>
        <dbReference type="EMBL" id="KAJ7191773.1"/>
    </source>
</evidence>
<protein>
    <recommendedName>
        <fullName evidence="5">MYND-type domain-containing protein</fullName>
    </recommendedName>
</protein>
<dbReference type="EMBL" id="JARJCW010000128">
    <property type="protein sequence ID" value="KAJ7191773.1"/>
    <property type="molecule type" value="Genomic_DNA"/>
</dbReference>
<keyword evidence="2 4" id="KW-0863">Zinc-finger</keyword>
<dbReference type="Gene3D" id="6.10.140.2220">
    <property type="match status" value="1"/>
</dbReference>
<sequence>MADFFTTEQLEAMCEAVRQEWERIKHDQPPRFTLTIYPGKPQCNQCKVPMDKAKVCSRCKMIYYCSPQCIKMGWKLHKVHCSAFKHDGEQIPEYKAVTKQFPWTDVGYNVGGYFNGNFILARFGVLGTARRKVGYWATHGRGVLDEDLLDAPWCSLTEAEGWRLPKKFIPTLALQSSDSCPSFPPTFDSNWTSYYRWRGLPIASPAAMLLHWPLSVYACLKELGLVPENAVGARRKLTVFYVGAREEVCLIPVFGELALLFPNTDLELVIFGETTGHALQRARGRGIKARRPCVFEYTAPTVCGAGTVRVFIDCGNPTYYCPTRERSEHPDAIVALNAGLGTYISWQSVILRSFEFDIPFVITDYSETCLVSVQQIMDLLHQALTRAPASAEEIRLQPMLKKTLAEVQVADVDKVCAALKRERPGKLNAFMQPGLKGDDFSKLSPGSRNACIQIITPVT</sequence>
<proteinExistence type="predicted"/>
<evidence type="ECO:0000259" key="5">
    <source>
        <dbReference type="PROSITE" id="PS50865"/>
    </source>
</evidence>
<gene>
    <name evidence="6" type="ORF">GGX14DRAFT_480931</name>
</gene>
<dbReference type="GO" id="GO:0008270">
    <property type="term" value="F:zinc ion binding"/>
    <property type="evidence" value="ECO:0007669"/>
    <property type="project" value="UniProtKB-KW"/>
</dbReference>
<organism evidence="6 7">
    <name type="scientific">Mycena pura</name>
    <dbReference type="NCBI Taxonomy" id="153505"/>
    <lineage>
        <taxon>Eukaryota</taxon>
        <taxon>Fungi</taxon>
        <taxon>Dikarya</taxon>
        <taxon>Basidiomycota</taxon>
        <taxon>Agaricomycotina</taxon>
        <taxon>Agaricomycetes</taxon>
        <taxon>Agaricomycetidae</taxon>
        <taxon>Agaricales</taxon>
        <taxon>Marasmiineae</taxon>
        <taxon>Mycenaceae</taxon>
        <taxon>Mycena</taxon>
    </lineage>
</organism>
<name>A0AAD6Y2T0_9AGAR</name>
<evidence type="ECO:0000256" key="1">
    <source>
        <dbReference type="ARBA" id="ARBA00022723"/>
    </source>
</evidence>
<dbReference type="InterPro" id="IPR046824">
    <property type="entry name" value="Mss51-like_C"/>
</dbReference>
<dbReference type="AlphaFoldDB" id="A0AAD6Y2T0"/>
<keyword evidence="1" id="KW-0479">Metal-binding</keyword>
<dbReference type="Pfam" id="PF01753">
    <property type="entry name" value="zf-MYND"/>
    <property type="match status" value="1"/>
</dbReference>
<evidence type="ECO:0000256" key="2">
    <source>
        <dbReference type="ARBA" id="ARBA00022771"/>
    </source>
</evidence>
<evidence type="ECO:0000256" key="4">
    <source>
        <dbReference type="PROSITE-ProRule" id="PRU00134"/>
    </source>
</evidence>
<evidence type="ECO:0000313" key="7">
    <source>
        <dbReference type="Proteomes" id="UP001219525"/>
    </source>
</evidence>
<keyword evidence="7" id="KW-1185">Reference proteome</keyword>
<dbReference type="Pfam" id="PF20179">
    <property type="entry name" value="MSS51_C"/>
    <property type="match status" value="1"/>
</dbReference>
<comment type="caution">
    <text evidence="6">The sequence shown here is derived from an EMBL/GenBank/DDBJ whole genome shotgun (WGS) entry which is preliminary data.</text>
</comment>
<dbReference type="SUPFAM" id="SSF144232">
    <property type="entry name" value="HIT/MYND zinc finger-like"/>
    <property type="match status" value="1"/>
</dbReference>
<reference evidence="6" key="1">
    <citation type="submission" date="2023-03" db="EMBL/GenBank/DDBJ databases">
        <title>Massive genome expansion in bonnet fungi (Mycena s.s.) driven by repeated elements and novel gene families across ecological guilds.</title>
        <authorList>
            <consortium name="Lawrence Berkeley National Laboratory"/>
            <person name="Harder C.B."/>
            <person name="Miyauchi S."/>
            <person name="Viragh M."/>
            <person name="Kuo A."/>
            <person name="Thoen E."/>
            <person name="Andreopoulos B."/>
            <person name="Lu D."/>
            <person name="Skrede I."/>
            <person name="Drula E."/>
            <person name="Henrissat B."/>
            <person name="Morin E."/>
            <person name="Kohler A."/>
            <person name="Barry K."/>
            <person name="LaButti K."/>
            <person name="Morin E."/>
            <person name="Salamov A."/>
            <person name="Lipzen A."/>
            <person name="Mereny Z."/>
            <person name="Hegedus B."/>
            <person name="Baldrian P."/>
            <person name="Stursova M."/>
            <person name="Weitz H."/>
            <person name="Taylor A."/>
            <person name="Grigoriev I.V."/>
            <person name="Nagy L.G."/>
            <person name="Martin F."/>
            <person name="Kauserud H."/>
        </authorList>
    </citation>
    <scope>NUCLEOTIDE SEQUENCE</scope>
    <source>
        <strain evidence="6">9144</strain>
    </source>
</reference>